<organism evidence="1 2">
    <name type="scientific">Dyella ginsengisoli</name>
    <dbReference type="NCBI Taxonomy" id="363848"/>
    <lineage>
        <taxon>Bacteria</taxon>
        <taxon>Pseudomonadati</taxon>
        <taxon>Pseudomonadota</taxon>
        <taxon>Gammaproteobacteria</taxon>
        <taxon>Lysobacterales</taxon>
        <taxon>Rhodanobacteraceae</taxon>
        <taxon>Dyella</taxon>
    </lineage>
</organism>
<sequence>MKPQVSREPNGNINVFVGGAYQRLSHDKATALLQQLAEALRLPYSEGIAQFAGRVLRAHRPDGLPDMVGDVDGGTLQELALECALIEPFVCPPQGCCEACVCEADDRCYRLSSTGRALVDFSAQAAAEVGL</sequence>
<protein>
    <submittedName>
        <fullName evidence="1">Uncharacterized protein</fullName>
    </submittedName>
</protein>
<comment type="caution">
    <text evidence="1">The sequence shown here is derived from an EMBL/GenBank/DDBJ whole genome shotgun (WGS) entry which is preliminary data.</text>
</comment>
<keyword evidence="2" id="KW-1185">Reference proteome</keyword>
<dbReference type="Proteomes" id="UP001620460">
    <property type="component" value="Unassembled WGS sequence"/>
</dbReference>
<evidence type="ECO:0000313" key="2">
    <source>
        <dbReference type="Proteomes" id="UP001620460"/>
    </source>
</evidence>
<gene>
    <name evidence="1" type="ORF">ISP17_13530</name>
</gene>
<evidence type="ECO:0000313" key="1">
    <source>
        <dbReference type="EMBL" id="MFK2904977.1"/>
    </source>
</evidence>
<dbReference type="RefSeq" id="WP_404633983.1">
    <property type="nucleotide sequence ID" value="NZ_JADIKM010000003.1"/>
</dbReference>
<dbReference type="EMBL" id="JADIKM010000003">
    <property type="protein sequence ID" value="MFK2904977.1"/>
    <property type="molecule type" value="Genomic_DNA"/>
</dbReference>
<name>A0ABW8JV58_9GAMM</name>
<proteinExistence type="predicted"/>
<reference evidence="1 2" key="1">
    <citation type="submission" date="2020-10" db="EMBL/GenBank/DDBJ databases">
        <title>Phylogeny of dyella-like bacteria.</title>
        <authorList>
            <person name="Fu J."/>
        </authorList>
    </citation>
    <scope>NUCLEOTIDE SEQUENCE [LARGE SCALE GENOMIC DNA]</scope>
    <source>
        <strain evidence="1 2">Gsoil3046</strain>
    </source>
</reference>
<accession>A0ABW8JV58</accession>